<reference evidence="3 4" key="1">
    <citation type="submission" date="2013-12" db="EMBL/GenBank/DDBJ databases">
        <title>Annotated genome of Streptomyces scopuliridis.</title>
        <authorList>
            <person name="Olson J.B."/>
        </authorList>
    </citation>
    <scope>NUCLEOTIDE SEQUENCE [LARGE SCALE GENOMIC DNA]</scope>
    <source>
        <strain evidence="3 4">RB72</strain>
    </source>
</reference>
<dbReference type="EMBL" id="AZSP01000219">
    <property type="protein sequence ID" value="PVE10286.1"/>
    <property type="molecule type" value="Genomic_DNA"/>
</dbReference>
<gene>
    <name evidence="3" type="ORF">Y717_35265</name>
</gene>
<dbReference type="Pfam" id="PF00881">
    <property type="entry name" value="Nitroreductase"/>
    <property type="match status" value="1"/>
</dbReference>
<evidence type="ECO:0008006" key="5">
    <source>
        <dbReference type="Google" id="ProtNLM"/>
    </source>
</evidence>
<evidence type="ECO:0000313" key="3">
    <source>
        <dbReference type="EMBL" id="PVE10286.1"/>
    </source>
</evidence>
<dbReference type="NCBIfam" id="TIGR03605">
    <property type="entry name" value="antibiot_sagB"/>
    <property type="match status" value="1"/>
</dbReference>
<keyword evidence="4" id="KW-1185">Reference proteome</keyword>
<sequence length="574" mass="61974">MTGIGGTGDAAPSWRSLHISLDKDEAYAERLLLTVVAPWAAGRMADRAVASWFPERAGAHGEQLRVHVLNADERTMAELIEAVRSAGPNATGSAPEMAELPYVPDAAPFGGAEGIAVCAEHFGDAARTAVETIRATPSREKRLRAAAALLLASALAAGPDPRKAVQWLRGHASSLAGTADVADARTRAEEDHFRNEAEWRHRHAATRAETALPTTTTGAWYGQQCAVRTSLTRLREAGRLDLTPGDVLRAFVRLLFDQLGLGAHDEAYVAWLVSMDLVSPGPREPFFADSQTSVDRQMHEHSKYFDARLMDQRPDMAGATAEGRQELPPVLARVDLGRPQVPGRDVPRFEEVLLARRSAYGSYGGPVTLGELSALLYFSAGVTARKTMPGTESSYPVRPYPSGGTRYPLRTLLYCHAVDGLARGTYLYDPEGHALEQLGDRDICADLMRMAPATDPRVAFPPKAGGNLHVDDCPLWIFTVADLTFQRLHYGLRSYRLVMQESGHLAQNLALVATWLGKSSVGLGGFYDDTANEALALDGVNSSVVYVHLVGVVRPPSRSAEGTGVLPVDAEITI</sequence>
<evidence type="ECO:0000259" key="1">
    <source>
        <dbReference type="Pfam" id="PF00881"/>
    </source>
</evidence>
<organism evidence="3 4">
    <name type="scientific">Streptomyces scopuliridis RB72</name>
    <dbReference type="NCBI Taxonomy" id="1440053"/>
    <lineage>
        <taxon>Bacteria</taxon>
        <taxon>Bacillati</taxon>
        <taxon>Actinomycetota</taxon>
        <taxon>Actinomycetes</taxon>
        <taxon>Kitasatosporales</taxon>
        <taxon>Streptomycetaceae</taxon>
        <taxon>Streptomyces</taxon>
    </lineage>
</organism>
<dbReference type="Gene3D" id="3.40.109.10">
    <property type="entry name" value="NADH Oxidase"/>
    <property type="match status" value="1"/>
</dbReference>
<dbReference type="InterPro" id="IPR000415">
    <property type="entry name" value="Nitroreductase-like"/>
</dbReference>
<protein>
    <recommendedName>
        <fullName evidence="5">Nitroreductase domain-containing protein</fullName>
    </recommendedName>
</protein>
<dbReference type="InterPro" id="IPR023809">
    <property type="entry name" value="Thiopep_bacteriocin_synth_dom"/>
</dbReference>
<dbReference type="InterPro" id="IPR052544">
    <property type="entry name" value="Bacteriocin_Proc_Enz"/>
</dbReference>
<feature type="domain" description="Nitroreductase" evidence="1">
    <location>
        <begin position="366"/>
        <end position="551"/>
    </location>
</feature>
<dbReference type="Proteomes" id="UP000245992">
    <property type="component" value="Unassembled WGS sequence"/>
</dbReference>
<dbReference type="PANTHER" id="PTHR43745:SF2">
    <property type="entry name" value="NITROREDUCTASE MJ1384-RELATED"/>
    <property type="match status" value="1"/>
</dbReference>
<dbReference type="InterPro" id="IPR020051">
    <property type="entry name" value="SagB-type_dehydrogenase"/>
</dbReference>
<dbReference type="RefSeq" id="WP_030349738.1">
    <property type="nucleotide sequence ID" value="NZ_AZSP01000219.1"/>
</dbReference>
<dbReference type="Pfam" id="PF14028">
    <property type="entry name" value="Lant_dehydr_C"/>
    <property type="match status" value="1"/>
</dbReference>
<dbReference type="AlphaFoldDB" id="A0A2T7T5A9"/>
<dbReference type="PANTHER" id="PTHR43745">
    <property type="entry name" value="NITROREDUCTASE MJ1384-RELATED"/>
    <property type="match status" value="1"/>
</dbReference>
<dbReference type="STRING" id="1440053.GCA_000718095_00526"/>
<dbReference type="GO" id="GO:0016491">
    <property type="term" value="F:oxidoreductase activity"/>
    <property type="evidence" value="ECO:0007669"/>
    <property type="project" value="InterPro"/>
</dbReference>
<evidence type="ECO:0000313" key="4">
    <source>
        <dbReference type="Proteomes" id="UP000245992"/>
    </source>
</evidence>
<accession>A0A2T7T5A9</accession>
<comment type="caution">
    <text evidence="3">The sequence shown here is derived from an EMBL/GenBank/DDBJ whole genome shotgun (WGS) entry which is preliminary data.</text>
</comment>
<dbReference type="InterPro" id="IPR029479">
    <property type="entry name" value="Nitroreductase"/>
</dbReference>
<dbReference type="SUPFAM" id="SSF55469">
    <property type="entry name" value="FMN-dependent nitroreductase-like"/>
    <property type="match status" value="1"/>
</dbReference>
<dbReference type="CDD" id="cd02142">
    <property type="entry name" value="McbC_SagB-like_oxidoreductase"/>
    <property type="match status" value="1"/>
</dbReference>
<name>A0A2T7T5A9_9ACTN</name>
<evidence type="ECO:0000259" key="2">
    <source>
        <dbReference type="Pfam" id="PF14028"/>
    </source>
</evidence>
<proteinExistence type="predicted"/>
<feature type="domain" description="Thiopeptide-type bacteriocin biosynthesis" evidence="2">
    <location>
        <begin position="14"/>
        <end position="273"/>
    </location>
</feature>